<dbReference type="HOGENOM" id="CLU_569567_0_0_0"/>
<evidence type="ECO:0000256" key="3">
    <source>
        <dbReference type="ARBA" id="ARBA00022989"/>
    </source>
</evidence>
<feature type="transmembrane region" description="Helical" evidence="5">
    <location>
        <begin position="170"/>
        <end position="187"/>
    </location>
</feature>
<evidence type="ECO:0000313" key="8">
    <source>
        <dbReference type="Proteomes" id="UP000002209"/>
    </source>
</evidence>
<feature type="transmembrane region" description="Helical" evidence="5">
    <location>
        <begin position="413"/>
        <end position="441"/>
    </location>
</feature>
<dbReference type="AlphaFoldDB" id="C1A5U7"/>
<dbReference type="GO" id="GO:0016020">
    <property type="term" value="C:membrane"/>
    <property type="evidence" value="ECO:0007669"/>
    <property type="project" value="UniProtKB-SubCell"/>
</dbReference>
<evidence type="ECO:0000313" key="7">
    <source>
        <dbReference type="EMBL" id="BAH37607.1"/>
    </source>
</evidence>
<dbReference type="STRING" id="379066.GAU_0565"/>
<reference evidence="8" key="1">
    <citation type="submission" date="2006-03" db="EMBL/GenBank/DDBJ databases">
        <title>Complete genome sequence of Gemmatimonas aurantiaca T-27 that represents a novel phylum Gemmatimonadetes.</title>
        <authorList>
            <person name="Takasaki K."/>
            <person name="Ichikawa N."/>
            <person name="Miura H."/>
            <person name="Matsushita S."/>
            <person name="Watanabe Y."/>
            <person name="Oguchi A."/>
            <person name="Ankai A."/>
            <person name="Yashiro I."/>
            <person name="Takahashi M."/>
            <person name="Terui Y."/>
            <person name="Fukui S."/>
            <person name="Yokoyama H."/>
            <person name="Tanikawa S."/>
            <person name="Hanada S."/>
            <person name="Kamagata Y."/>
            <person name="Fujita N."/>
        </authorList>
    </citation>
    <scope>NUCLEOTIDE SEQUENCE [LARGE SCALE GENOMIC DNA]</scope>
    <source>
        <strain evidence="8">T-27 / DSM 14586 / JCM 11422 / NBRC 100505</strain>
    </source>
</reference>
<evidence type="ECO:0000256" key="2">
    <source>
        <dbReference type="ARBA" id="ARBA00022692"/>
    </source>
</evidence>
<protein>
    <submittedName>
        <fullName evidence="7">O-antigen polymerase family protein</fullName>
    </submittedName>
</protein>
<feature type="transmembrane region" description="Helical" evidence="5">
    <location>
        <begin position="114"/>
        <end position="134"/>
    </location>
</feature>
<gene>
    <name evidence="7" type="ordered locus">GAU_0565</name>
</gene>
<feature type="domain" description="O-antigen ligase-related" evidence="6">
    <location>
        <begin position="235"/>
        <end position="379"/>
    </location>
</feature>
<dbReference type="eggNOG" id="COG3307">
    <property type="taxonomic scope" value="Bacteria"/>
</dbReference>
<feature type="transmembrane region" description="Helical" evidence="5">
    <location>
        <begin position="373"/>
        <end position="393"/>
    </location>
</feature>
<accession>C1A5U7</accession>
<dbReference type="InterPro" id="IPR007016">
    <property type="entry name" value="O-antigen_ligase-rel_domated"/>
</dbReference>
<evidence type="ECO:0000256" key="1">
    <source>
        <dbReference type="ARBA" id="ARBA00004141"/>
    </source>
</evidence>
<dbReference type="PANTHER" id="PTHR37422:SF13">
    <property type="entry name" value="LIPOPOLYSACCHARIDE BIOSYNTHESIS PROTEIN PA4999-RELATED"/>
    <property type="match status" value="1"/>
</dbReference>
<feature type="transmembrane region" description="Helical" evidence="5">
    <location>
        <begin position="249"/>
        <end position="267"/>
    </location>
</feature>
<name>C1A5U7_GEMAT</name>
<feature type="transmembrane region" description="Helical" evidence="5">
    <location>
        <begin position="273"/>
        <end position="290"/>
    </location>
</feature>
<comment type="subcellular location">
    <subcellularLocation>
        <location evidence="1">Membrane</location>
        <topology evidence="1">Multi-pass membrane protein</topology>
    </subcellularLocation>
</comment>
<dbReference type="EMBL" id="AP009153">
    <property type="protein sequence ID" value="BAH37607.1"/>
    <property type="molecule type" value="Genomic_DNA"/>
</dbReference>
<proteinExistence type="predicted"/>
<keyword evidence="2 5" id="KW-0812">Transmembrane</keyword>
<dbReference type="Pfam" id="PF04932">
    <property type="entry name" value="Wzy_C"/>
    <property type="match status" value="1"/>
</dbReference>
<keyword evidence="8" id="KW-1185">Reference proteome</keyword>
<evidence type="ECO:0000256" key="4">
    <source>
        <dbReference type="ARBA" id="ARBA00023136"/>
    </source>
</evidence>
<keyword evidence="3 5" id="KW-1133">Transmembrane helix</keyword>
<keyword evidence="4 5" id="KW-0472">Membrane</keyword>
<feature type="transmembrane region" description="Helical" evidence="5">
    <location>
        <begin position="140"/>
        <end position="158"/>
    </location>
</feature>
<dbReference type="KEGG" id="gau:GAU_0565"/>
<feature type="transmembrane region" description="Helical" evidence="5">
    <location>
        <begin position="83"/>
        <end position="102"/>
    </location>
</feature>
<feature type="transmembrane region" description="Helical" evidence="5">
    <location>
        <begin position="207"/>
        <end position="228"/>
    </location>
</feature>
<evidence type="ECO:0000256" key="5">
    <source>
        <dbReference type="SAM" id="Phobius"/>
    </source>
</evidence>
<sequence>MDPIASGPVLEPASGSYLQPSPSEPVFFPVSSAGIAVAPRRAKVAVRNTGRAAIRGSAGVALFAALATIGFRLHELVPLVANVLRPAMFLGPLAVVLMLRQAKVPFSAVVKRSFLLRALLALAVFAAIGVPFALLRGFAFARLQGLLPLFLLFLAFSLAKPSSADVKRAITMFVILGGLLGTAAILLGHSDSSGRVSVTYTLDSNDLAAVLAMVVPLACGLVFSGSVYQRVGAVIAVAICSWAIVRTGSRGGVVGLGVGLLVFVLIQRGSMRMISLAVLSLAMVVGWQFAPHSFRERMASLASLEADYNTTSYFGRKEIWSRGIGYGLSNPVMGVGIGNFEAAEGSTLEEMGRRGKWSAAHNSFIQVFSEMGFPGLIIFSLILGRCLLVAWRWRSPRVFYPSEPSSYPGLLGAVTAFTVAAFFVSGAFSWAFFALCGLMSVADLSSNREGMTPPRRTGRATLAPLLRKGARIGKHKRPY</sequence>
<dbReference type="InterPro" id="IPR051533">
    <property type="entry name" value="WaaL-like"/>
</dbReference>
<organism evidence="7 8">
    <name type="scientific">Gemmatimonas aurantiaca (strain DSM 14586 / JCM 11422 / NBRC 100505 / T-27)</name>
    <dbReference type="NCBI Taxonomy" id="379066"/>
    <lineage>
        <taxon>Bacteria</taxon>
        <taxon>Pseudomonadati</taxon>
        <taxon>Gemmatimonadota</taxon>
        <taxon>Gemmatimonadia</taxon>
        <taxon>Gemmatimonadales</taxon>
        <taxon>Gemmatimonadaceae</taxon>
        <taxon>Gemmatimonas</taxon>
    </lineage>
</organism>
<feature type="transmembrane region" description="Helical" evidence="5">
    <location>
        <begin position="52"/>
        <end position="71"/>
    </location>
</feature>
<dbReference type="Proteomes" id="UP000002209">
    <property type="component" value="Chromosome"/>
</dbReference>
<evidence type="ECO:0000259" key="6">
    <source>
        <dbReference type="Pfam" id="PF04932"/>
    </source>
</evidence>
<dbReference type="PANTHER" id="PTHR37422">
    <property type="entry name" value="TEICHURONIC ACID BIOSYNTHESIS PROTEIN TUAE"/>
    <property type="match status" value="1"/>
</dbReference>